<comment type="similarity">
    <text evidence="2 11">Belongs to the DHHC palmitoyltransferase family.</text>
</comment>
<evidence type="ECO:0000313" key="14">
    <source>
        <dbReference type="EMBL" id="CAE0501407.1"/>
    </source>
</evidence>
<evidence type="ECO:0000256" key="7">
    <source>
        <dbReference type="ARBA" id="ARBA00023139"/>
    </source>
</evidence>
<proteinExistence type="inferred from homology"/>
<keyword evidence="3 11" id="KW-0808">Transferase</keyword>
<evidence type="ECO:0000256" key="8">
    <source>
        <dbReference type="ARBA" id="ARBA00023288"/>
    </source>
</evidence>
<dbReference type="GO" id="GO:0005783">
    <property type="term" value="C:endoplasmic reticulum"/>
    <property type="evidence" value="ECO:0007669"/>
    <property type="project" value="TreeGrafter"/>
</dbReference>
<feature type="compositionally biased region" description="Low complexity" evidence="12">
    <location>
        <begin position="567"/>
        <end position="590"/>
    </location>
</feature>
<evidence type="ECO:0000256" key="10">
    <source>
        <dbReference type="ARBA" id="ARBA00048048"/>
    </source>
</evidence>
<keyword evidence="6 11" id="KW-0472">Membrane</keyword>
<dbReference type="InterPro" id="IPR001594">
    <property type="entry name" value="Palmitoyltrfase_DHHC"/>
</dbReference>
<evidence type="ECO:0000256" key="5">
    <source>
        <dbReference type="ARBA" id="ARBA00022989"/>
    </source>
</evidence>
<comment type="subcellular location">
    <subcellularLocation>
        <location evidence="1">Endomembrane system</location>
        <topology evidence="1">Multi-pass membrane protein</topology>
    </subcellularLocation>
</comment>
<feature type="transmembrane region" description="Helical" evidence="11">
    <location>
        <begin position="17"/>
        <end position="35"/>
    </location>
</feature>
<comment type="catalytic activity">
    <reaction evidence="10 11">
        <text>L-cysteinyl-[protein] + hexadecanoyl-CoA = S-hexadecanoyl-L-cysteinyl-[protein] + CoA</text>
        <dbReference type="Rhea" id="RHEA:36683"/>
        <dbReference type="Rhea" id="RHEA-COMP:10131"/>
        <dbReference type="Rhea" id="RHEA-COMP:11032"/>
        <dbReference type="ChEBI" id="CHEBI:29950"/>
        <dbReference type="ChEBI" id="CHEBI:57287"/>
        <dbReference type="ChEBI" id="CHEBI:57379"/>
        <dbReference type="ChEBI" id="CHEBI:74151"/>
        <dbReference type="EC" id="2.3.1.225"/>
    </reaction>
</comment>
<dbReference type="GO" id="GO:0019706">
    <property type="term" value="F:protein-cysteine S-palmitoyltransferase activity"/>
    <property type="evidence" value="ECO:0007669"/>
    <property type="project" value="UniProtKB-EC"/>
</dbReference>
<dbReference type="PROSITE" id="PS51257">
    <property type="entry name" value="PROKAR_LIPOPROTEIN"/>
    <property type="match status" value="1"/>
</dbReference>
<dbReference type="AlphaFoldDB" id="A0A7S3VQN1"/>
<evidence type="ECO:0000259" key="13">
    <source>
        <dbReference type="Pfam" id="PF01529"/>
    </source>
</evidence>
<protein>
    <recommendedName>
        <fullName evidence="11">S-acyltransferase</fullName>
        <ecNumber evidence="11">2.3.1.225</ecNumber>
    </recommendedName>
    <alternativeName>
        <fullName evidence="11">Palmitoyltransferase</fullName>
    </alternativeName>
</protein>
<dbReference type="PANTHER" id="PTHR22883">
    <property type="entry name" value="ZINC FINGER DHHC DOMAIN CONTAINING PROTEIN"/>
    <property type="match status" value="1"/>
</dbReference>
<dbReference type="Pfam" id="PF01529">
    <property type="entry name" value="DHHC"/>
    <property type="match status" value="1"/>
</dbReference>
<evidence type="ECO:0000256" key="4">
    <source>
        <dbReference type="ARBA" id="ARBA00022692"/>
    </source>
</evidence>
<keyword evidence="5 11" id="KW-1133">Transmembrane helix</keyword>
<feature type="compositionally biased region" description="Polar residues" evidence="12">
    <location>
        <begin position="524"/>
        <end position="534"/>
    </location>
</feature>
<comment type="domain">
    <text evidence="11">The DHHC domain is required for palmitoyltransferase activity.</text>
</comment>
<evidence type="ECO:0000256" key="2">
    <source>
        <dbReference type="ARBA" id="ARBA00008574"/>
    </source>
</evidence>
<feature type="compositionally biased region" description="Low complexity" evidence="12">
    <location>
        <begin position="385"/>
        <end position="408"/>
    </location>
</feature>
<feature type="compositionally biased region" description="Low complexity" evidence="12">
    <location>
        <begin position="428"/>
        <end position="441"/>
    </location>
</feature>
<dbReference type="GO" id="GO:0005794">
    <property type="term" value="C:Golgi apparatus"/>
    <property type="evidence" value="ECO:0007669"/>
    <property type="project" value="TreeGrafter"/>
</dbReference>
<dbReference type="EC" id="2.3.1.225" evidence="11"/>
<evidence type="ECO:0000256" key="6">
    <source>
        <dbReference type="ARBA" id="ARBA00023136"/>
    </source>
</evidence>
<keyword evidence="8" id="KW-0449">Lipoprotein</keyword>
<feature type="transmembrane region" description="Helical" evidence="11">
    <location>
        <begin position="175"/>
        <end position="198"/>
    </location>
</feature>
<dbReference type="PROSITE" id="PS50216">
    <property type="entry name" value="DHHC"/>
    <property type="match status" value="1"/>
</dbReference>
<keyword evidence="7" id="KW-0564">Palmitate</keyword>
<organism evidence="14">
    <name type="scientific">Dunaliella tertiolecta</name>
    <name type="common">Green alga</name>
    <dbReference type="NCBI Taxonomy" id="3047"/>
    <lineage>
        <taxon>Eukaryota</taxon>
        <taxon>Viridiplantae</taxon>
        <taxon>Chlorophyta</taxon>
        <taxon>core chlorophytes</taxon>
        <taxon>Chlorophyceae</taxon>
        <taxon>CS clade</taxon>
        <taxon>Chlamydomonadales</taxon>
        <taxon>Dunaliellaceae</taxon>
        <taxon>Dunaliella</taxon>
    </lineage>
</organism>
<feature type="transmembrane region" description="Helical" evidence="11">
    <location>
        <begin position="130"/>
        <end position="154"/>
    </location>
</feature>
<evidence type="ECO:0000256" key="12">
    <source>
        <dbReference type="SAM" id="MobiDB-lite"/>
    </source>
</evidence>
<evidence type="ECO:0000256" key="9">
    <source>
        <dbReference type="ARBA" id="ARBA00023315"/>
    </source>
</evidence>
<reference evidence="14" key="1">
    <citation type="submission" date="2021-01" db="EMBL/GenBank/DDBJ databases">
        <authorList>
            <person name="Corre E."/>
            <person name="Pelletier E."/>
            <person name="Niang G."/>
            <person name="Scheremetjew M."/>
            <person name="Finn R."/>
            <person name="Kale V."/>
            <person name="Holt S."/>
            <person name="Cochrane G."/>
            <person name="Meng A."/>
            <person name="Brown T."/>
            <person name="Cohen L."/>
        </authorList>
    </citation>
    <scope>NUCLEOTIDE SEQUENCE</scope>
    <source>
        <strain evidence="14">CCMP1320</strain>
    </source>
</reference>
<feature type="region of interest" description="Disordered" evidence="12">
    <location>
        <begin position="286"/>
        <end position="305"/>
    </location>
</feature>
<dbReference type="PANTHER" id="PTHR22883:SF43">
    <property type="entry name" value="PALMITOYLTRANSFERASE APP"/>
    <property type="match status" value="1"/>
</dbReference>
<dbReference type="InterPro" id="IPR039859">
    <property type="entry name" value="PFA4/ZDH16/20/ERF2-like"/>
</dbReference>
<evidence type="ECO:0000256" key="3">
    <source>
        <dbReference type="ARBA" id="ARBA00022679"/>
    </source>
</evidence>
<feature type="domain" description="Palmitoyltransferase DHHC" evidence="13">
    <location>
        <begin position="84"/>
        <end position="219"/>
    </location>
</feature>
<feature type="compositionally biased region" description="Low complexity" evidence="12">
    <location>
        <begin position="458"/>
        <end position="480"/>
    </location>
</feature>
<sequence length="665" mass="72288">MEMTRRQHGCQFPLDPYQISALAFFAGIVACCYGLQMPVIQDYGTKVALLVIYTVLVALAVALNLTCSLIDPSDSGLQGNTDSGDYYCSLCQASVGRTSKHCKACDRCVEGFDHHCKWLNNCVGKRNYKYFIVLVSGTMAACVCQFAWALWLVVRSFKEKEKMKPELVNSYGGNVNYIGWQFFLVLYLVLLAAALVMVGELFSFHVVLISKGMTTYDYIITQREKQAFEEGGESRLSESLSTAKGVLKCMCCCKPSQVHDEGQAAARVSRRKVGLNPCAAMKASKPEGSPFTYGAHKQKKAPPPADADLEATLETNGLESNSGYPANVHVWAKAALENGSMSNTPARTPGAGSPVSEQCVHGGILAPPGGVQTRPPVPATMGSSPQQQQQQQQQFPATTQQWQPQLRQHQPEGPTQQVTGMPGPYYNQQQPQQQQPQPQLGSLQQAIPLTQQQLQQKEQQLQHLLQQQQRQHQQHPMQPQAPSHTSTPSKGLQHPVAPYNNPYLTNLPEYPPQPPVPFSAHGSLPTSPSQQRAQSMRYAEHVPYPPPGHTLPPLHHASSRNATGKRALSPIPTALLSSSSAAAPDAANSSDQGEVPAQDAWQGHGTASSNGGVQERGMGVAGYPQQGNLASAQPAGAWSLMYPSYHVPDKYPSYHPDPEMSSEVT</sequence>
<dbReference type="GO" id="GO:0006612">
    <property type="term" value="P:protein targeting to membrane"/>
    <property type="evidence" value="ECO:0007669"/>
    <property type="project" value="TreeGrafter"/>
</dbReference>
<keyword evidence="4 11" id="KW-0812">Transmembrane</keyword>
<dbReference type="EMBL" id="HBIP01027305">
    <property type="protein sequence ID" value="CAE0501407.1"/>
    <property type="molecule type" value="Transcribed_RNA"/>
</dbReference>
<feature type="compositionally biased region" description="Polar residues" evidence="12">
    <location>
        <begin position="481"/>
        <end position="490"/>
    </location>
</feature>
<feature type="region of interest" description="Disordered" evidence="12">
    <location>
        <begin position="458"/>
        <end position="630"/>
    </location>
</feature>
<feature type="region of interest" description="Disordered" evidence="12">
    <location>
        <begin position="341"/>
        <end position="441"/>
    </location>
</feature>
<evidence type="ECO:0000256" key="1">
    <source>
        <dbReference type="ARBA" id="ARBA00004127"/>
    </source>
</evidence>
<name>A0A7S3VQN1_DUNTE</name>
<evidence type="ECO:0000256" key="11">
    <source>
        <dbReference type="RuleBase" id="RU079119"/>
    </source>
</evidence>
<accession>A0A7S3VQN1</accession>
<gene>
    <name evidence="14" type="ORF">DTER00134_LOCUS16480</name>
</gene>
<feature type="transmembrane region" description="Helical" evidence="11">
    <location>
        <begin position="47"/>
        <end position="65"/>
    </location>
</feature>
<keyword evidence="9 11" id="KW-0012">Acyltransferase</keyword>